<accession>A0A5B7J7W2</accession>
<evidence type="ECO:0000256" key="1">
    <source>
        <dbReference type="SAM" id="MobiDB-lite"/>
    </source>
</evidence>
<gene>
    <name evidence="3" type="ORF">E2C01_087351</name>
</gene>
<dbReference type="EMBL" id="VSRR010090671">
    <property type="protein sequence ID" value="MPC92272.1"/>
    <property type="molecule type" value="Genomic_DNA"/>
</dbReference>
<evidence type="ECO:0000256" key="2">
    <source>
        <dbReference type="SAM" id="Phobius"/>
    </source>
</evidence>
<dbReference type="Proteomes" id="UP000324222">
    <property type="component" value="Unassembled WGS sequence"/>
</dbReference>
<name>A0A5B7J7W2_PORTR</name>
<keyword evidence="4" id="KW-1185">Reference proteome</keyword>
<reference evidence="3 4" key="1">
    <citation type="submission" date="2019-05" db="EMBL/GenBank/DDBJ databases">
        <title>Another draft genome of Portunus trituberculatus and its Hox gene families provides insights of decapod evolution.</title>
        <authorList>
            <person name="Jeong J.-H."/>
            <person name="Song I."/>
            <person name="Kim S."/>
            <person name="Choi T."/>
            <person name="Kim D."/>
            <person name="Ryu S."/>
            <person name="Kim W."/>
        </authorList>
    </citation>
    <scope>NUCLEOTIDE SEQUENCE [LARGE SCALE GENOMIC DNA]</scope>
    <source>
        <tissue evidence="3">Muscle</tissue>
    </source>
</reference>
<proteinExistence type="predicted"/>
<protein>
    <submittedName>
        <fullName evidence="3">Uncharacterized protein</fullName>
    </submittedName>
</protein>
<keyword evidence="2" id="KW-0472">Membrane</keyword>
<evidence type="ECO:0000313" key="3">
    <source>
        <dbReference type="EMBL" id="MPC92272.1"/>
    </source>
</evidence>
<dbReference type="AlphaFoldDB" id="A0A5B7J7W2"/>
<keyword evidence="2" id="KW-1133">Transmembrane helix</keyword>
<evidence type="ECO:0000313" key="4">
    <source>
        <dbReference type="Proteomes" id="UP000324222"/>
    </source>
</evidence>
<sequence length="248" mass="26884">MEVERGRLRGKEEARGYENMQAEQEGRKKGRGPSEAGVVMVLGMGERDSVVKKLVVVVVVFRVGLLVTLFLGGGRHTIPLPSLPPAPLLPSPHPSSVLSPSGWVRGDAGGGAGWGGVERGGLGRGRRGIGEGVCIPTFFSVTTVTFLIHNTIATHRYCRSLVLPSPHYSPLHYHHYHHHHQHYHHHGYSFTCQSPSVTFLLPATCAVITTPAVLLCLSGFHVRSPLYPQEDCLLSPYASCPVMSTDST</sequence>
<feature type="transmembrane region" description="Helical" evidence="2">
    <location>
        <begin position="54"/>
        <end position="74"/>
    </location>
</feature>
<feature type="region of interest" description="Disordered" evidence="1">
    <location>
        <begin position="1"/>
        <end position="34"/>
    </location>
</feature>
<organism evidence="3 4">
    <name type="scientific">Portunus trituberculatus</name>
    <name type="common">Swimming crab</name>
    <name type="synonym">Neptunus trituberculatus</name>
    <dbReference type="NCBI Taxonomy" id="210409"/>
    <lineage>
        <taxon>Eukaryota</taxon>
        <taxon>Metazoa</taxon>
        <taxon>Ecdysozoa</taxon>
        <taxon>Arthropoda</taxon>
        <taxon>Crustacea</taxon>
        <taxon>Multicrustacea</taxon>
        <taxon>Malacostraca</taxon>
        <taxon>Eumalacostraca</taxon>
        <taxon>Eucarida</taxon>
        <taxon>Decapoda</taxon>
        <taxon>Pleocyemata</taxon>
        <taxon>Brachyura</taxon>
        <taxon>Eubrachyura</taxon>
        <taxon>Portunoidea</taxon>
        <taxon>Portunidae</taxon>
        <taxon>Portuninae</taxon>
        <taxon>Portunus</taxon>
    </lineage>
</organism>
<keyword evidence="2" id="KW-0812">Transmembrane</keyword>
<comment type="caution">
    <text evidence="3">The sequence shown here is derived from an EMBL/GenBank/DDBJ whole genome shotgun (WGS) entry which is preliminary data.</text>
</comment>
<feature type="compositionally biased region" description="Basic and acidic residues" evidence="1">
    <location>
        <begin position="1"/>
        <end position="16"/>
    </location>
</feature>